<gene>
    <name evidence="1" type="ordered locus">DIP0232</name>
</gene>
<sequence length="42" mass="4149">MPGALINIMSSSSSQASTTRRLTATAAVTLATAPAFAAPVTL</sequence>
<dbReference type="Proteomes" id="UP000002198">
    <property type="component" value="Chromosome"/>
</dbReference>
<accession>Q6NK08</accession>
<organism evidence="1 2">
    <name type="scientific">Corynebacterium diphtheriae (strain ATCC 700971 / NCTC 13129 / Biotype gravis)</name>
    <dbReference type="NCBI Taxonomy" id="257309"/>
    <lineage>
        <taxon>Bacteria</taxon>
        <taxon>Bacillati</taxon>
        <taxon>Actinomycetota</taxon>
        <taxon>Actinomycetes</taxon>
        <taxon>Mycobacteriales</taxon>
        <taxon>Corynebacteriaceae</taxon>
        <taxon>Corynebacterium</taxon>
    </lineage>
</organism>
<reference evidence="1 2" key="1">
    <citation type="journal article" date="2003" name="Nucleic Acids Res.">
        <title>The complete genome sequence and analysis of Corynebacterium diphtheriae NCTC13129.</title>
        <authorList>
            <person name="Cerdeno-Tarraga A.M."/>
            <person name="Efstratiou A."/>
            <person name="Dover L.G."/>
            <person name="Holden M.T.G."/>
            <person name="Pallen M."/>
            <person name="Bentley S.D."/>
            <person name="Besra G.S."/>
            <person name="Churcher C."/>
            <person name="James K.D."/>
            <person name="De Zoysa A."/>
            <person name="Chillingworth T."/>
            <person name="Cronin A."/>
            <person name="Dowd L."/>
            <person name="Feltwell T."/>
            <person name="Hamlin N."/>
            <person name="Holroyd S."/>
            <person name="Jagels K."/>
            <person name="Moule S."/>
            <person name="Quail M.A."/>
            <person name="Rabbinowitsch E."/>
            <person name="Rutherford K."/>
            <person name="Thomson N.R."/>
            <person name="Unwin L."/>
            <person name="Whitehead S."/>
            <person name="Barrell B.G.Parkhill.J."/>
        </authorList>
    </citation>
    <scope>NUCLEOTIDE SEQUENCE [LARGE SCALE GENOMIC DNA]</scope>
    <source>
        <strain evidence="2">ATCC 700971 / NCTC 13129 / Biotype gravis</strain>
    </source>
</reference>
<proteinExistence type="predicted"/>
<protein>
    <submittedName>
        <fullName evidence="1">Exported protein</fullName>
    </submittedName>
</protein>
<dbReference type="KEGG" id="cdi:DIP0232"/>
<evidence type="ECO:0000313" key="1">
    <source>
        <dbReference type="EMBL" id="CAE48737.1"/>
    </source>
</evidence>
<dbReference type="STRING" id="257309.DIP0232"/>
<dbReference type="HOGENOM" id="CLU_218663_0_0_11"/>
<name>Q6NK08_CORDI</name>
<dbReference type="EMBL" id="BX248354">
    <property type="protein sequence ID" value="CAE48737.1"/>
    <property type="molecule type" value="Genomic_DNA"/>
</dbReference>
<evidence type="ECO:0000313" key="2">
    <source>
        <dbReference type="Proteomes" id="UP000002198"/>
    </source>
</evidence>
<keyword evidence="2" id="KW-1185">Reference proteome</keyword>
<dbReference type="AlphaFoldDB" id="Q6NK08"/>